<feature type="transmembrane region" description="Helical" evidence="11">
    <location>
        <begin position="186"/>
        <end position="209"/>
    </location>
</feature>
<reference evidence="13 14" key="1">
    <citation type="submission" date="2021-06" db="EMBL/GenBank/DDBJ databases">
        <title>A haploid diamondback moth (Plutella xylostella L.) genome assembly resolves 31 chromosomes and identifies a diamide resistance mutation.</title>
        <authorList>
            <person name="Ward C.M."/>
            <person name="Perry K.D."/>
            <person name="Baker G."/>
            <person name="Powis K."/>
            <person name="Heckel D.G."/>
            <person name="Baxter S.W."/>
        </authorList>
    </citation>
    <scope>NUCLEOTIDE SEQUENCE [LARGE SCALE GENOMIC DNA]</scope>
    <source>
        <strain evidence="13 14">LV</strain>
        <tissue evidence="13">Single pupa</tissue>
    </source>
</reference>
<keyword evidence="14" id="KW-1185">Reference proteome</keyword>
<evidence type="ECO:0000256" key="5">
    <source>
        <dbReference type="ARBA" id="ARBA00023040"/>
    </source>
</evidence>
<evidence type="ECO:0000256" key="4">
    <source>
        <dbReference type="ARBA" id="ARBA00022989"/>
    </source>
</evidence>
<dbReference type="PRINTS" id="PR00237">
    <property type="entry name" value="GPCRRHODOPSN"/>
</dbReference>
<evidence type="ECO:0000256" key="11">
    <source>
        <dbReference type="SAM" id="Phobius"/>
    </source>
</evidence>
<keyword evidence="8" id="KW-0325">Glycoprotein</keyword>
<keyword evidence="6 11" id="KW-0472">Membrane</keyword>
<feature type="transmembrane region" description="Helical" evidence="11">
    <location>
        <begin position="100"/>
        <end position="122"/>
    </location>
</feature>
<dbReference type="PANTHER" id="PTHR24240">
    <property type="entry name" value="OPSIN"/>
    <property type="match status" value="1"/>
</dbReference>
<keyword evidence="9" id="KW-0807">Transducer</keyword>
<evidence type="ECO:0000313" key="13">
    <source>
        <dbReference type="EMBL" id="KAG7311306.1"/>
    </source>
</evidence>
<comment type="similarity">
    <text evidence="2">Belongs to the G-protein coupled receptor 1 family.</text>
</comment>
<dbReference type="InterPro" id="IPR050125">
    <property type="entry name" value="GPCR_opsins"/>
</dbReference>
<gene>
    <name evidence="13" type="ORF">JYU34_002343</name>
</gene>
<comment type="subcellular location">
    <subcellularLocation>
        <location evidence="1">Membrane</location>
        <topology evidence="1">Multi-pass membrane protein</topology>
    </subcellularLocation>
</comment>
<dbReference type="InterPro" id="IPR017452">
    <property type="entry name" value="GPCR_Rhodpsn_7TM"/>
</dbReference>
<dbReference type="Pfam" id="PF00001">
    <property type="entry name" value="7tm_1"/>
    <property type="match status" value="1"/>
</dbReference>
<evidence type="ECO:0000256" key="10">
    <source>
        <dbReference type="ARBA" id="ARBA00023305"/>
    </source>
</evidence>
<proteinExistence type="inferred from homology"/>
<feature type="transmembrane region" description="Helical" evidence="11">
    <location>
        <begin position="134"/>
        <end position="154"/>
    </location>
</feature>
<evidence type="ECO:0000313" key="14">
    <source>
        <dbReference type="Proteomes" id="UP000823941"/>
    </source>
</evidence>
<feature type="transmembrane region" description="Helical" evidence="11">
    <location>
        <begin position="24"/>
        <end position="48"/>
    </location>
</feature>
<evidence type="ECO:0000256" key="7">
    <source>
        <dbReference type="ARBA" id="ARBA00023170"/>
    </source>
</evidence>
<evidence type="ECO:0000259" key="12">
    <source>
        <dbReference type="PROSITE" id="PS50262"/>
    </source>
</evidence>
<feature type="transmembrane region" description="Helical" evidence="11">
    <location>
        <begin position="60"/>
        <end position="80"/>
    </location>
</feature>
<dbReference type="Gene3D" id="1.20.1070.10">
    <property type="entry name" value="Rhodopsin 7-helix transmembrane proteins"/>
    <property type="match status" value="1"/>
</dbReference>
<keyword evidence="10" id="KW-0844">Vision</keyword>
<keyword evidence="10" id="KW-0716">Sensory transduction</keyword>
<keyword evidence="5" id="KW-0297">G-protein coupled receptor</keyword>
<accession>A0ABQ7R202</accession>
<evidence type="ECO:0000256" key="3">
    <source>
        <dbReference type="ARBA" id="ARBA00022692"/>
    </source>
</evidence>
<feature type="domain" description="G-protein coupled receptors family 1 profile" evidence="12">
    <location>
        <begin position="39"/>
        <end position="251"/>
    </location>
</feature>
<keyword evidence="7" id="KW-0675">Receptor</keyword>
<evidence type="ECO:0000256" key="2">
    <source>
        <dbReference type="ARBA" id="ARBA00010663"/>
    </source>
</evidence>
<feature type="transmembrane region" description="Helical" evidence="11">
    <location>
        <begin position="274"/>
        <end position="294"/>
    </location>
</feature>
<keyword evidence="4 11" id="KW-1133">Transmembrane helix</keyword>
<dbReference type="PROSITE" id="PS50262">
    <property type="entry name" value="G_PROTEIN_RECEP_F1_2"/>
    <property type="match status" value="1"/>
</dbReference>
<keyword evidence="3 11" id="KW-0812">Transmembrane</keyword>
<evidence type="ECO:0000256" key="9">
    <source>
        <dbReference type="ARBA" id="ARBA00023224"/>
    </source>
</evidence>
<sequence length="324" mass="36451">MQTVYDYYEDDCPCYYFDSSYKTLLGGCLIVFGTFGVLLNGWLFATFIHSHLLTLRSHILVLNLCTASLARNLLAFPFASSSALAKRWLFGSSCCQLYAFVNQFIGVFQMAALVVISLERYFQVKGFKYEQEMSLFFHWLLVGVCWAAAVVLATPPLFGYGVYSCDVTSTVCTFLWPSLLSGAKQLGFSILLLILGGLLPIFIIFYFIIRTIPLEKRYYKGEQQKDFRSLTKTLHGVCVTTLVLWIPSAVLAAWQWAPLLVYGYRLHVPPALAVVAPAAAEAATSVPVLCYLLGNERLRAALLGRMRKHYALLRPDKAKRFHRA</sequence>
<dbReference type="EMBL" id="JAHIBW010000004">
    <property type="protein sequence ID" value="KAG7311306.1"/>
    <property type="molecule type" value="Genomic_DNA"/>
</dbReference>
<feature type="transmembrane region" description="Helical" evidence="11">
    <location>
        <begin position="230"/>
        <end position="254"/>
    </location>
</feature>
<evidence type="ECO:0000256" key="8">
    <source>
        <dbReference type="ARBA" id="ARBA00023180"/>
    </source>
</evidence>
<name>A0ABQ7R202_PLUXY</name>
<evidence type="ECO:0000256" key="6">
    <source>
        <dbReference type="ARBA" id="ARBA00023136"/>
    </source>
</evidence>
<dbReference type="SUPFAM" id="SSF81321">
    <property type="entry name" value="Family A G protein-coupled receptor-like"/>
    <property type="match status" value="1"/>
</dbReference>
<protein>
    <recommendedName>
        <fullName evidence="12">G-protein coupled receptors family 1 profile domain-containing protein</fullName>
    </recommendedName>
</protein>
<comment type="caution">
    <text evidence="13">The sequence shown here is derived from an EMBL/GenBank/DDBJ whole genome shotgun (WGS) entry which is preliminary data.</text>
</comment>
<dbReference type="Proteomes" id="UP000823941">
    <property type="component" value="Chromosome 4"/>
</dbReference>
<organism evidence="13 14">
    <name type="scientific">Plutella xylostella</name>
    <name type="common">Diamondback moth</name>
    <name type="synonym">Plutella maculipennis</name>
    <dbReference type="NCBI Taxonomy" id="51655"/>
    <lineage>
        <taxon>Eukaryota</taxon>
        <taxon>Metazoa</taxon>
        <taxon>Ecdysozoa</taxon>
        <taxon>Arthropoda</taxon>
        <taxon>Hexapoda</taxon>
        <taxon>Insecta</taxon>
        <taxon>Pterygota</taxon>
        <taxon>Neoptera</taxon>
        <taxon>Endopterygota</taxon>
        <taxon>Lepidoptera</taxon>
        <taxon>Glossata</taxon>
        <taxon>Ditrysia</taxon>
        <taxon>Yponomeutoidea</taxon>
        <taxon>Plutellidae</taxon>
        <taxon>Plutella</taxon>
    </lineage>
</organism>
<evidence type="ECO:0000256" key="1">
    <source>
        <dbReference type="ARBA" id="ARBA00004141"/>
    </source>
</evidence>
<dbReference type="InterPro" id="IPR000276">
    <property type="entry name" value="GPCR_Rhodpsn"/>
</dbReference>